<dbReference type="InterPro" id="IPR000719">
    <property type="entry name" value="Prot_kinase_dom"/>
</dbReference>
<comment type="catalytic activity">
    <reaction evidence="8">
        <text>L-threonyl-[protein] + ATP = O-phospho-L-threonyl-[protein] + ADP + H(+)</text>
        <dbReference type="Rhea" id="RHEA:46608"/>
        <dbReference type="Rhea" id="RHEA-COMP:11060"/>
        <dbReference type="Rhea" id="RHEA-COMP:11605"/>
        <dbReference type="ChEBI" id="CHEBI:15378"/>
        <dbReference type="ChEBI" id="CHEBI:30013"/>
        <dbReference type="ChEBI" id="CHEBI:30616"/>
        <dbReference type="ChEBI" id="CHEBI:61977"/>
        <dbReference type="ChEBI" id="CHEBI:456216"/>
        <dbReference type="EC" id="2.7.11.1"/>
    </reaction>
</comment>
<evidence type="ECO:0000313" key="14">
    <source>
        <dbReference type="Proteomes" id="UP000001554"/>
    </source>
</evidence>
<organism evidence="14 15">
    <name type="scientific">Branchiostoma floridae</name>
    <name type="common">Florida lancelet</name>
    <name type="synonym">Amphioxus</name>
    <dbReference type="NCBI Taxonomy" id="7739"/>
    <lineage>
        <taxon>Eukaryota</taxon>
        <taxon>Metazoa</taxon>
        <taxon>Chordata</taxon>
        <taxon>Cephalochordata</taxon>
        <taxon>Leptocardii</taxon>
        <taxon>Amphioxiformes</taxon>
        <taxon>Branchiostomatidae</taxon>
        <taxon>Branchiostoma</taxon>
    </lineage>
</organism>
<dbReference type="RefSeq" id="XP_035676522.1">
    <property type="nucleotide sequence ID" value="XM_035820629.1"/>
</dbReference>
<dbReference type="GO" id="GO:0007165">
    <property type="term" value="P:signal transduction"/>
    <property type="evidence" value="ECO:0000318"/>
    <property type="project" value="GO_Central"/>
</dbReference>
<accession>A0A9J7L5L2</accession>
<dbReference type="GO" id="GO:0009893">
    <property type="term" value="P:positive regulation of metabolic process"/>
    <property type="evidence" value="ECO:0007669"/>
    <property type="project" value="UniProtKB-ARBA"/>
</dbReference>
<feature type="region of interest" description="Disordered" evidence="12">
    <location>
        <begin position="137"/>
        <end position="180"/>
    </location>
</feature>
<keyword evidence="5 10" id="KW-0547">Nucleotide-binding</keyword>
<dbReference type="EC" id="2.7.11.1" evidence="2"/>
<name>A0A9J7L5L2_BRAFL</name>
<dbReference type="OMA" id="IILEDWG"/>
<dbReference type="InterPro" id="IPR008271">
    <property type="entry name" value="Ser/Thr_kinase_AS"/>
</dbReference>
<dbReference type="GO" id="GO:0005886">
    <property type="term" value="C:plasma membrane"/>
    <property type="evidence" value="ECO:0000318"/>
    <property type="project" value="GO_Central"/>
</dbReference>
<dbReference type="FunFam" id="1.10.510.10:FF:000754">
    <property type="entry name" value="Interleukin-1 receptor-associated kinase"/>
    <property type="match status" value="1"/>
</dbReference>
<dbReference type="Gene3D" id="1.10.510.10">
    <property type="entry name" value="Transferase(Phosphotransferase) domain 1"/>
    <property type="match status" value="1"/>
</dbReference>
<protein>
    <recommendedName>
        <fullName evidence="2">non-specific serine/threonine protein kinase</fullName>
        <ecNumber evidence="2">2.7.11.1</ecNumber>
    </recommendedName>
</protein>
<keyword evidence="3 11" id="KW-0723">Serine/threonine-protein kinase</keyword>
<dbReference type="InterPro" id="IPR001245">
    <property type="entry name" value="Ser-Thr/Tyr_kinase_cat_dom"/>
</dbReference>
<dbReference type="GO" id="GO:0031349">
    <property type="term" value="P:positive regulation of defense response"/>
    <property type="evidence" value="ECO:0007669"/>
    <property type="project" value="UniProtKB-ARBA"/>
</dbReference>
<evidence type="ECO:0000256" key="9">
    <source>
        <dbReference type="ARBA" id="ARBA00048679"/>
    </source>
</evidence>
<dbReference type="PROSITE" id="PS00108">
    <property type="entry name" value="PROTEIN_KINASE_ST"/>
    <property type="match status" value="1"/>
</dbReference>
<feature type="compositionally biased region" description="Polar residues" evidence="12">
    <location>
        <begin position="143"/>
        <end position="169"/>
    </location>
</feature>
<dbReference type="AlphaFoldDB" id="A0A9J7L5L2"/>
<dbReference type="SUPFAM" id="SSF56112">
    <property type="entry name" value="Protein kinase-like (PK-like)"/>
    <property type="match status" value="1"/>
</dbReference>
<keyword evidence="14" id="KW-1185">Reference proteome</keyword>
<evidence type="ECO:0000259" key="13">
    <source>
        <dbReference type="PROSITE" id="PS50011"/>
    </source>
</evidence>
<sequence length="497" mass="55309">MPRNITTMGSLTKMPAKEEVFDHQETMPPPPLDPKMYIRKMQYTTLKMVAMELDPPGQLKGWKDLASLITKGHGNNQPRYNVTKMNMFEMEYMKRDGSPTIALLQDWGTQNTTVQELVEVLLQGEFYRVANMLIPGSAPTEDTAPQLSLSEQPTLPQQPVSPRTPTQSDWPGETRPGQESSYVVEYQFPSNSSSAEAPVQVSSGGGVQDFRYTELQRITNSFNDFPLSKQGNKLGEGAFGTVYKGTLTSGTVVAVKRLKKPTDQMTQHASKAFTQEVNVLSRFSHENLVPLIGYSIDNFQHPCLVYLYMENGSLQDRLACKDGKPPLTWLARLAIAQGTAAGVCHLHEHEYVHRDIKSANILLDRNNTAKVGDFGLVRVVPSEATSQQTTTVFGTSVYMAPEAMRGEVSPKIDTYSFGVVLLELITGRPGWKENEKDLVSWAEDVEAEDILPHVDPQAGESTPTLVTALFTLSTQCLEYKKRDRPEMVTVKKNLDCI</sequence>
<evidence type="ECO:0000256" key="7">
    <source>
        <dbReference type="ARBA" id="ARBA00022840"/>
    </source>
</evidence>
<dbReference type="GO" id="GO:0004672">
    <property type="term" value="F:protein kinase activity"/>
    <property type="evidence" value="ECO:0000318"/>
    <property type="project" value="GO_Central"/>
</dbReference>
<dbReference type="KEGG" id="bfo:118415803"/>
<dbReference type="Proteomes" id="UP000001554">
    <property type="component" value="Chromosome 5"/>
</dbReference>
<comment type="catalytic activity">
    <reaction evidence="9">
        <text>L-seryl-[protein] + ATP = O-phospho-L-seryl-[protein] + ADP + H(+)</text>
        <dbReference type="Rhea" id="RHEA:17989"/>
        <dbReference type="Rhea" id="RHEA-COMP:9863"/>
        <dbReference type="Rhea" id="RHEA-COMP:11604"/>
        <dbReference type="ChEBI" id="CHEBI:15378"/>
        <dbReference type="ChEBI" id="CHEBI:29999"/>
        <dbReference type="ChEBI" id="CHEBI:30616"/>
        <dbReference type="ChEBI" id="CHEBI:83421"/>
        <dbReference type="ChEBI" id="CHEBI:456216"/>
        <dbReference type="EC" id="2.7.11.1"/>
    </reaction>
</comment>
<dbReference type="PROSITE" id="PS50011">
    <property type="entry name" value="PROTEIN_KINASE_DOM"/>
    <property type="match status" value="1"/>
</dbReference>
<reference evidence="14" key="1">
    <citation type="journal article" date="2020" name="Nat. Ecol. Evol.">
        <title>Deeply conserved synteny resolves early events in vertebrate evolution.</title>
        <authorList>
            <person name="Simakov O."/>
            <person name="Marletaz F."/>
            <person name="Yue J.X."/>
            <person name="O'Connell B."/>
            <person name="Jenkins J."/>
            <person name="Brandt A."/>
            <person name="Calef R."/>
            <person name="Tung C.H."/>
            <person name="Huang T.K."/>
            <person name="Schmutz J."/>
            <person name="Satoh N."/>
            <person name="Yu J.K."/>
            <person name="Putnam N.H."/>
            <person name="Green R.E."/>
            <person name="Rokhsar D.S."/>
        </authorList>
    </citation>
    <scope>NUCLEOTIDE SEQUENCE [LARGE SCALE GENOMIC DNA]</scope>
    <source>
        <strain evidence="14">S238N-H82</strain>
    </source>
</reference>
<evidence type="ECO:0000256" key="2">
    <source>
        <dbReference type="ARBA" id="ARBA00012513"/>
    </source>
</evidence>
<dbReference type="InterPro" id="IPR011029">
    <property type="entry name" value="DEATH-like_dom_sf"/>
</dbReference>
<evidence type="ECO:0000256" key="4">
    <source>
        <dbReference type="ARBA" id="ARBA00022679"/>
    </source>
</evidence>
<dbReference type="SUPFAM" id="SSF47986">
    <property type="entry name" value="DEATH domain"/>
    <property type="match status" value="1"/>
</dbReference>
<comment type="similarity">
    <text evidence="1">Belongs to the protein kinase superfamily. TKL Ser/Thr protein kinase family. Pelle subfamily.</text>
</comment>
<proteinExistence type="inferred from homology"/>
<dbReference type="GO" id="GO:0004674">
    <property type="term" value="F:protein serine/threonine kinase activity"/>
    <property type="evidence" value="ECO:0007669"/>
    <property type="project" value="UniProtKB-KW"/>
</dbReference>
<evidence type="ECO:0000256" key="3">
    <source>
        <dbReference type="ARBA" id="ARBA00022527"/>
    </source>
</evidence>
<dbReference type="PANTHER" id="PTHR27001">
    <property type="entry name" value="OS01G0253100 PROTEIN"/>
    <property type="match status" value="1"/>
</dbReference>
<gene>
    <name evidence="15" type="primary">LOC118415803</name>
</gene>
<evidence type="ECO:0000256" key="8">
    <source>
        <dbReference type="ARBA" id="ARBA00047899"/>
    </source>
</evidence>
<dbReference type="InterPro" id="IPR011009">
    <property type="entry name" value="Kinase-like_dom_sf"/>
</dbReference>
<dbReference type="PANTHER" id="PTHR27001:SF931">
    <property type="entry name" value="OS11G0664100 PROTEIN"/>
    <property type="match status" value="1"/>
</dbReference>
<feature type="domain" description="Protein kinase" evidence="13">
    <location>
        <begin position="228"/>
        <end position="497"/>
    </location>
</feature>
<feature type="binding site" evidence="10">
    <location>
        <position position="256"/>
    </location>
    <ligand>
        <name>ATP</name>
        <dbReference type="ChEBI" id="CHEBI:30616"/>
    </ligand>
</feature>
<dbReference type="InterPro" id="IPR017441">
    <property type="entry name" value="Protein_kinase_ATP_BS"/>
</dbReference>
<dbReference type="Pfam" id="PF07714">
    <property type="entry name" value="PK_Tyr_Ser-Thr"/>
    <property type="match status" value="1"/>
</dbReference>
<dbReference type="OrthoDB" id="4062651at2759"/>
<keyword evidence="7 10" id="KW-0067">ATP-binding</keyword>
<dbReference type="GO" id="GO:0005524">
    <property type="term" value="F:ATP binding"/>
    <property type="evidence" value="ECO:0007669"/>
    <property type="project" value="UniProtKB-UniRule"/>
</dbReference>
<evidence type="ECO:0000256" key="1">
    <source>
        <dbReference type="ARBA" id="ARBA00008718"/>
    </source>
</evidence>
<evidence type="ECO:0000256" key="12">
    <source>
        <dbReference type="SAM" id="MobiDB-lite"/>
    </source>
</evidence>
<evidence type="ECO:0000313" key="15">
    <source>
        <dbReference type="RefSeq" id="XP_035676522.1"/>
    </source>
</evidence>
<dbReference type="CDD" id="cd08309">
    <property type="entry name" value="Death_IRAK"/>
    <property type="match status" value="1"/>
</dbReference>
<dbReference type="PROSITE" id="PS00107">
    <property type="entry name" value="PROTEIN_KINASE_ATP"/>
    <property type="match status" value="1"/>
</dbReference>
<keyword evidence="6" id="KW-0418">Kinase</keyword>
<dbReference type="Gene3D" id="3.30.200.20">
    <property type="entry name" value="Phosphorylase Kinase, domain 1"/>
    <property type="match status" value="1"/>
</dbReference>
<dbReference type="GeneID" id="118415803"/>
<evidence type="ECO:0000256" key="10">
    <source>
        <dbReference type="PROSITE-ProRule" id="PRU10141"/>
    </source>
</evidence>
<evidence type="ECO:0000256" key="6">
    <source>
        <dbReference type="ARBA" id="ARBA00022777"/>
    </source>
</evidence>
<dbReference type="Gene3D" id="1.10.533.10">
    <property type="entry name" value="Death Domain, Fas"/>
    <property type="match status" value="1"/>
</dbReference>
<evidence type="ECO:0000256" key="11">
    <source>
        <dbReference type="RuleBase" id="RU000304"/>
    </source>
</evidence>
<dbReference type="SMART" id="SM00220">
    <property type="entry name" value="S_TKc"/>
    <property type="match status" value="1"/>
</dbReference>
<dbReference type="GO" id="GO:0043123">
    <property type="term" value="P:positive regulation of canonical NF-kappaB signal transduction"/>
    <property type="evidence" value="ECO:0007669"/>
    <property type="project" value="UniProtKB-ARBA"/>
</dbReference>
<keyword evidence="4" id="KW-0808">Transferase</keyword>
<evidence type="ECO:0000256" key="5">
    <source>
        <dbReference type="ARBA" id="ARBA00022741"/>
    </source>
</evidence>
<reference evidence="15" key="2">
    <citation type="submission" date="2025-08" db="UniProtKB">
        <authorList>
            <consortium name="RefSeq"/>
        </authorList>
    </citation>
    <scope>IDENTIFICATION</scope>
    <source>
        <strain evidence="15">S238N-H82</strain>
        <tissue evidence="15">Testes</tissue>
    </source>
</reference>